<dbReference type="PANTHER" id="PTHR30176">
    <property type="entry name" value="FERREDOXIN-TYPE PROTEIN NAPH"/>
    <property type="match status" value="1"/>
</dbReference>
<keyword evidence="7" id="KW-1133">Transmembrane helix</keyword>
<dbReference type="EMBL" id="JBHRTS010000011">
    <property type="protein sequence ID" value="MFC3195918.1"/>
    <property type="molecule type" value="Genomic_DNA"/>
</dbReference>
<reference evidence="10" key="1">
    <citation type="journal article" date="2019" name="Int. J. Syst. Evol. Microbiol.">
        <title>The Global Catalogue of Microorganisms (GCM) 10K type strain sequencing project: providing services to taxonomists for standard genome sequencing and annotation.</title>
        <authorList>
            <consortium name="The Broad Institute Genomics Platform"/>
            <consortium name="The Broad Institute Genome Sequencing Center for Infectious Disease"/>
            <person name="Wu L."/>
            <person name="Ma J."/>
        </authorList>
    </citation>
    <scope>NUCLEOTIDE SEQUENCE [LARGE SCALE GENOMIC DNA]</scope>
    <source>
        <strain evidence="10">KCTC 42953</strain>
    </source>
</reference>
<dbReference type="RefSeq" id="WP_077412736.1">
    <property type="nucleotide sequence ID" value="NZ_JBHRTS010000011.1"/>
</dbReference>
<feature type="transmembrane region" description="Helical" evidence="7">
    <location>
        <begin position="64"/>
        <end position="88"/>
    </location>
</feature>
<accession>A0ABV7JCR8</accession>
<feature type="domain" description="4Fe-4S ferredoxin-type" evidence="8">
    <location>
        <begin position="189"/>
        <end position="221"/>
    </location>
</feature>
<gene>
    <name evidence="9" type="ORF">ACFODZ_16810</name>
</gene>
<keyword evidence="10" id="KW-1185">Reference proteome</keyword>
<proteinExistence type="predicted"/>
<dbReference type="SUPFAM" id="SSF54862">
    <property type="entry name" value="4Fe-4S ferredoxins"/>
    <property type="match status" value="1"/>
</dbReference>
<keyword evidence="5" id="KW-0408">Iron</keyword>
<evidence type="ECO:0000256" key="6">
    <source>
        <dbReference type="ARBA" id="ARBA00023014"/>
    </source>
</evidence>
<feature type="transmembrane region" description="Helical" evidence="7">
    <location>
        <begin position="142"/>
        <end position="167"/>
    </location>
</feature>
<keyword evidence="7" id="KW-0472">Membrane</keyword>
<keyword evidence="4" id="KW-0249">Electron transport</keyword>
<protein>
    <submittedName>
        <fullName evidence="9">4Fe-4S binding protein</fullName>
    </submittedName>
</protein>
<evidence type="ECO:0000259" key="8">
    <source>
        <dbReference type="Pfam" id="PF12801"/>
    </source>
</evidence>
<organism evidence="9 10">
    <name type="scientific">Marinicella sediminis</name>
    <dbReference type="NCBI Taxonomy" id="1792834"/>
    <lineage>
        <taxon>Bacteria</taxon>
        <taxon>Pseudomonadati</taxon>
        <taxon>Pseudomonadota</taxon>
        <taxon>Gammaproteobacteria</taxon>
        <taxon>Lysobacterales</taxon>
        <taxon>Marinicellaceae</taxon>
        <taxon>Marinicella</taxon>
    </lineage>
</organism>
<evidence type="ECO:0000313" key="9">
    <source>
        <dbReference type="EMBL" id="MFC3195918.1"/>
    </source>
</evidence>
<dbReference type="InterPro" id="IPR017896">
    <property type="entry name" value="4Fe4S_Fe-S-bd"/>
</dbReference>
<feature type="transmembrane region" description="Helical" evidence="7">
    <location>
        <begin position="20"/>
        <end position="44"/>
    </location>
</feature>
<keyword evidence="2" id="KW-0004">4Fe-4S</keyword>
<comment type="caution">
    <text evidence="9">The sequence shown here is derived from an EMBL/GenBank/DDBJ whole genome shotgun (WGS) entry which is preliminary data.</text>
</comment>
<dbReference type="Proteomes" id="UP001595533">
    <property type="component" value="Unassembled WGS sequence"/>
</dbReference>
<dbReference type="Pfam" id="PF12801">
    <property type="entry name" value="Fer4_5"/>
    <property type="match status" value="2"/>
</dbReference>
<dbReference type="InterPro" id="IPR051684">
    <property type="entry name" value="Electron_Trans/Redox"/>
</dbReference>
<evidence type="ECO:0000256" key="1">
    <source>
        <dbReference type="ARBA" id="ARBA00022448"/>
    </source>
</evidence>
<keyword evidence="3" id="KW-0479">Metal-binding</keyword>
<evidence type="ECO:0000256" key="7">
    <source>
        <dbReference type="SAM" id="Phobius"/>
    </source>
</evidence>
<feature type="domain" description="4Fe-4S ferredoxin-type" evidence="8">
    <location>
        <begin position="75"/>
        <end position="117"/>
    </location>
</feature>
<keyword evidence="6" id="KW-0411">Iron-sulfur</keyword>
<dbReference type="PANTHER" id="PTHR30176:SF3">
    <property type="entry name" value="FERREDOXIN-TYPE PROTEIN NAPH"/>
    <property type="match status" value="1"/>
</dbReference>
<evidence type="ECO:0000313" key="10">
    <source>
        <dbReference type="Proteomes" id="UP001595533"/>
    </source>
</evidence>
<keyword evidence="7" id="KW-0812">Transmembrane</keyword>
<feature type="transmembrane region" description="Helical" evidence="7">
    <location>
        <begin position="187"/>
        <end position="207"/>
    </location>
</feature>
<evidence type="ECO:0000256" key="4">
    <source>
        <dbReference type="ARBA" id="ARBA00022982"/>
    </source>
</evidence>
<evidence type="ECO:0000256" key="3">
    <source>
        <dbReference type="ARBA" id="ARBA00022723"/>
    </source>
</evidence>
<sequence>MIRHNPKACVSQRRFWQLGFLLLFIITPLLDWFRLDLNLGHFILFGQDWKLNLTALQNASTVQLIWRLLWVALLPLLLTVVVFLFIAWRWGRLYCGWLCPHFLAVESINQLMKRATGKLSLWDRKTIPQQQMDGTHYRQHPFWWLPTFMAIMLFAFAWALIAITYLLPPDEVYHNLINGQLTRHQMLFLSVVSGVFMIEFTFARHLFCRYACAVGVFQSLAWMANKRALVVGFNGSRAKACASCDKSCEHACPMRLKPRTIKRNMFTCTQCTACVDACTQVQLNLHQPGLLNMLDGDCALDKSQRDFGRKAQIPPSCFEQ</sequence>
<name>A0ABV7JCR8_9GAMM</name>
<keyword evidence="1" id="KW-0813">Transport</keyword>
<evidence type="ECO:0000256" key="5">
    <source>
        <dbReference type="ARBA" id="ARBA00023004"/>
    </source>
</evidence>
<evidence type="ECO:0000256" key="2">
    <source>
        <dbReference type="ARBA" id="ARBA00022485"/>
    </source>
</evidence>